<dbReference type="InterPro" id="IPR041988">
    <property type="entry name" value="Ribosomal_uL24_KOW"/>
</dbReference>
<dbReference type="SMART" id="SM00739">
    <property type="entry name" value="KOW"/>
    <property type="match status" value="1"/>
</dbReference>
<comment type="caution">
    <text evidence="8">The sequence shown here is derived from an EMBL/GenBank/DDBJ whole genome shotgun (WGS) entry which is preliminary data.</text>
</comment>
<dbReference type="HAMAP" id="MF_01326_B">
    <property type="entry name" value="Ribosomal_uL24_B"/>
    <property type="match status" value="1"/>
</dbReference>
<accession>A0A3N2QCB2</accession>
<dbReference type="InterPro" id="IPR008991">
    <property type="entry name" value="Translation_prot_SH3-like_sf"/>
</dbReference>
<dbReference type="OrthoDB" id="9807419at2"/>
<dbReference type="InterPro" id="IPR005824">
    <property type="entry name" value="KOW"/>
</dbReference>
<dbReference type="InterPro" id="IPR005825">
    <property type="entry name" value="Ribosomal_uL24_CS"/>
</dbReference>
<dbReference type="GO" id="GO:0005840">
    <property type="term" value="C:ribosome"/>
    <property type="evidence" value="ECO:0007669"/>
    <property type="project" value="UniProtKB-KW"/>
</dbReference>
<dbReference type="Proteomes" id="UP000270927">
    <property type="component" value="Unassembled WGS sequence"/>
</dbReference>
<gene>
    <name evidence="5" type="primary">rplX</name>
    <name evidence="8" type="ORF">EDM02_02940</name>
</gene>
<dbReference type="Pfam" id="PF00467">
    <property type="entry name" value="KOW"/>
    <property type="match status" value="1"/>
</dbReference>
<evidence type="ECO:0000256" key="3">
    <source>
        <dbReference type="ARBA" id="ARBA00023274"/>
    </source>
</evidence>
<dbReference type="PANTHER" id="PTHR12903">
    <property type="entry name" value="MITOCHONDRIAL RIBOSOMAL PROTEIN L24"/>
    <property type="match status" value="1"/>
</dbReference>
<keyword evidence="5" id="KW-0699">rRNA-binding</keyword>
<evidence type="ECO:0000256" key="1">
    <source>
        <dbReference type="ARBA" id="ARBA00010618"/>
    </source>
</evidence>
<evidence type="ECO:0000313" key="8">
    <source>
        <dbReference type="EMBL" id="ROT47434.1"/>
    </source>
</evidence>
<proteinExistence type="inferred from homology"/>
<dbReference type="InterPro" id="IPR057264">
    <property type="entry name" value="Ribosomal_uL24_C"/>
</dbReference>
<dbReference type="AlphaFoldDB" id="A0A3N2QCB2"/>
<dbReference type="Gene3D" id="2.30.30.30">
    <property type="match status" value="1"/>
</dbReference>
<keyword evidence="5" id="KW-0694">RNA-binding</keyword>
<evidence type="ECO:0000259" key="7">
    <source>
        <dbReference type="SMART" id="SM00739"/>
    </source>
</evidence>
<comment type="function">
    <text evidence="5">One of two assembly initiator proteins, it binds directly to the 5'-end of the 23S rRNA, where it nucleates assembly of the 50S subunit.</text>
</comment>
<dbReference type="CDD" id="cd06089">
    <property type="entry name" value="KOW_RPL26"/>
    <property type="match status" value="1"/>
</dbReference>
<keyword evidence="3 5" id="KW-0687">Ribonucleoprotein</keyword>
<evidence type="ECO:0000313" key="9">
    <source>
        <dbReference type="Proteomes" id="UP000270927"/>
    </source>
</evidence>
<dbReference type="GO" id="GO:0006412">
    <property type="term" value="P:translation"/>
    <property type="evidence" value="ECO:0007669"/>
    <property type="project" value="UniProtKB-UniRule"/>
</dbReference>
<comment type="function">
    <text evidence="5">One of the proteins that surrounds the polypeptide exit tunnel on the outside of the subunit.</text>
</comment>
<sequence>MHIRRGDRVKILAGKHRNEKGMVIKVFPKAYRAIIEGMNMVVRHLKPTAGTPQGTIEKKEAPIHISNLMLIDPTSGQPTRVGKKYNEMGKLQKYAKKTGNFIKNDQA</sequence>
<comment type="subunit">
    <text evidence="5">Part of the 50S ribosomal subunit.</text>
</comment>
<dbReference type="PROSITE" id="PS01108">
    <property type="entry name" value="RIBOSOMAL_L24"/>
    <property type="match status" value="1"/>
</dbReference>
<keyword evidence="2 5" id="KW-0689">Ribosomal protein</keyword>
<dbReference type="Pfam" id="PF17136">
    <property type="entry name" value="ribosomal_L24"/>
    <property type="match status" value="1"/>
</dbReference>
<dbReference type="SUPFAM" id="SSF50104">
    <property type="entry name" value="Translation proteins SH3-like domain"/>
    <property type="match status" value="1"/>
</dbReference>
<dbReference type="NCBIfam" id="TIGR01079">
    <property type="entry name" value="rplX_bact"/>
    <property type="match status" value="1"/>
</dbReference>
<comment type="similarity">
    <text evidence="1 5 6">Belongs to the universal ribosomal protein uL24 family.</text>
</comment>
<organism evidence="8 9">
    <name type="scientific">Candidatus Cardinium hertigii</name>
    <dbReference type="NCBI Taxonomy" id="247481"/>
    <lineage>
        <taxon>Bacteria</taxon>
        <taxon>Pseudomonadati</taxon>
        <taxon>Bacteroidota</taxon>
        <taxon>Cytophagia</taxon>
        <taxon>Cytophagales</taxon>
        <taxon>Amoebophilaceae</taxon>
        <taxon>Candidatus Cardinium</taxon>
    </lineage>
</organism>
<protein>
    <recommendedName>
        <fullName evidence="4 5">Large ribosomal subunit protein uL24</fullName>
    </recommendedName>
</protein>
<dbReference type="EMBL" id="RARA01000024">
    <property type="protein sequence ID" value="ROT47434.1"/>
    <property type="molecule type" value="Genomic_DNA"/>
</dbReference>
<dbReference type="GO" id="GO:0003735">
    <property type="term" value="F:structural constituent of ribosome"/>
    <property type="evidence" value="ECO:0007669"/>
    <property type="project" value="InterPro"/>
</dbReference>
<evidence type="ECO:0000256" key="2">
    <source>
        <dbReference type="ARBA" id="ARBA00022980"/>
    </source>
</evidence>
<reference evidence="8 9" key="1">
    <citation type="submission" date="2018-09" db="EMBL/GenBank/DDBJ databases">
        <title>Comparative Genomics of Wolbachia-Cardinium Dual Endosymbiosis in a Plant-Parasitic Nematode.</title>
        <authorList>
            <person name="Brown A.M.V."/>
            <person name="Wasala S.K."/>
            <person name="Howe D.K."/>
            <person name="Peetz A.B."/>
            <person name="Zasada I.A."/>
            <person name="Denver D.R."/>
        </authorList>
    </citation>
    <scope>NUCLEOTIDE SEQUENCE [LARGE SCALE GENOMIC DNA]</scope>
    <source>
        <strain evidence="8 9">Pp_1</strain>
    </source>
</reference>
<name>A0A3N2QCB2_9BACT</name>
<dbReference type="InterPro" id="IPR014722">
    <property type="entry name" value="Rib_uL2_dom2"/>
</dbReference>
<dbReference type="GO" id="GO:1990904">
    <property type="term" value="C:ribonucleoprotein complex"/>
    <property type="evidence" value="ECO:0007669"/>
    <property type="project" value="UniProtKB-KW"/>
</dbReference>
<keyword evidence="9" id="KW-1185">Reference proteome</keyword>
<evidence type="ECO:0000256" key="5">
    <source>
        <dbReference type="HAMAP-Rule" id="MF_01326"/>
    </source>
</evidence>
<feature type="domain" description="KOW" evidence="7">
    <location>
        <begin position="2"/>
        <end position="29"/>
    </location>
</feature>
<evidence type="ECO:0000256" key="6">
    <source>
        <dbReference type="RuleBase" id="RU003477"/>
    </source>
</evidence>
<evidence type="ECO:0000256" key="4">
    <source>
        <dbReference type="ARBA" id="ARBA00035206"/>
    </source>
</evidence>
<dbReference type="InterPro" id="IPR003256">
    <property type="entry name" value="Ribosomal_uL24"/>
</dbReference>
<dbReference type="GO" id="GO:0019843">
    <property type="term" value="F:rRNA binding"/>
    <property type="evidence" value="ECO:0007669"/>
    <property type="project" value="UniProtKB-UniRule"/>
</dbReference>